<protein>
    <submittedName>
        <fullName evidence="4">PRC and DUF2382 domain-containing protein</fullName>
    </submittedName>
</protein>
<feature type="compositionally biased region" description="Basic and acidic residues" evidence="1">
    <location>
        <begin position="145"/>
        <end position="162"/>
    </location>
</feature>
<dbReference type="PANTHER" id="PTHR38463:SF1">
    <property type="entry name" value="STRESS RESPONSE PROTEIN YSNF"/>
    <property type="match status" value="1"/>
</dbReference>
<evidence type="ECO:0000313" key="5">
    <source>
        <dbReference type="Proteomes" id="UP001501676"/>
    </source>
</evidence>
<dbReference type="Pfam" id="PF09557">
    <property type="entry name" value="DUF2382"/>
    <property type="match status" value="1"/>
</dbReference>
<evidence type="ECO:0000259" key="3">
    <source>
        <dbReference type="Pfam" id="PF09557"/>
    </source>
</evidence>
<accession>A0ABP6ST59</accession>
<dbReference type="InterPro" id="IPR052967">
    <property type="entry name" value="Stress_Response_Assoc"/>
</dbReference>
<organism evidence="4 5">
    <name type="scientific">Cryptosporangium minutisporangium</name>
    <dbReference type="NCBI Taxonomy" id="113569"/>
    <lineage>
        <taxon>Bacteria</taxon>
        <taxon>Bacillati</taxon>
        <taxon>Actinomycetota</taxon>
        <taxon>Actinomycetes</taxon>
        <taxon>Cryptosporangiales</taxon>
        <taxon>Cryptosporangiaceae</taxon>
        <taxon>Cryptosporangium</taxon>
    </lineage>
</organism>
<dbReference type="EMBL" id="BAAAYN010000008">
    <property type="protein sequence ID" value="GAA3384661.1"/>
    <property type="molecule type" value="Genomic_DNA"/>
</dbReference>
<feature type="compositionally biased region" description="Low complexity" evidence="1">
    <location>
        <begin position="204"/>
        <end position="213"/>
    </location>
</feature>
<dbReference type="InterPro" id="IPR011033">
    <property type="entry name" value="PRC_barrel-like_sf"/>
</dbReference>
<feature type="domain" description="DUF2382" evidence="3">
    <location>
        <begin position="151"/>
        <end position="268"/>
    </location>
</feature>
<dbReference type="PANTHER" id="PTHR38463">
    <property type="entry name" value="STRESS RESPONSE PROTEIN YSNF"/>
    <property type="match status" value="1"/>
</dbReference>
<feature type="domain" description="PRC-barrel" evidence="2">
    <location>
        <begin position="9"/>
        <end position="67"/>
    </location>
</feature>
<dbReference type="Gene3D" id="3.90.50.10">
    <property type="entry name" value="Photosynthetic Reaction Center, subunit H, domain 2"/>
    <property type="match status" value="1"/>
</dbReference>
<dbReference type="Proteomes" id="UP001501676">
    <property type="component" value="Unassembled WGS sequence"/>
</dbReference>
<feature type="region of interest" description="Disordered" evidence="1">
    <location>
        <begin position="194"/>
        <end position="227"/>
    </location>
</feature>
<reference evidence="5" key="1">
    <citation type="journal article" date="2019" name="Int. J. Syst. Evol. Microbiol.">
        <title>The Global Catalogue of Microorganisms (GCM) 10K type strain sequencing project: providing services to taxonomists for standard genome sequencing and annotation.</title>
        <authorList>
            <consortium name="The Broad Institute Genomics Platform"/>
            <consortium name="The Broad Institute Genome Sequencing Center for Infectious Disease"/>
            <person name="Wu L."/>
            <person name="Ma J."/>
        </authorList>
    </citation>
    <scope>NUCLEOTIDE SEQUENCE [LARGE SCALE GENOMIC DNA]</scope>
    <source>
        <strain evidence="5">JCM 9458</strain>
    </source>
</reference>
<comment type="caution">
    <text evidence="4">The sequence shown here is derived from an EMBL/GenBank/DDBJ whole genome shotgun (WGS) entry which is preliminary data.</text>
</comment>
<evidence type="ECO:0000259" key="2">
    <source>
        <dbReference type="Pfam" id="PF05239"/>
    </source>
</evidence>
<name>A0ABP6ST59_9ACTN</name>
<gene>
    <name evidence="4" type="ORF">GCM10020369_15240</name>
</gene>
<feature type="region of interest" description="Disordered" evidence="1">
    <location>
        <begin position="104"/>
        <end position="169"/>
    </location>
</feature>
<sequence>MSAQWKAGELLDREVFDRHGDRIGTVERVYVDAQSQAPTFIAIRTGLLSRSSSIVPLTGAVPDQGAVVLPLEKDRVKGAPTVEPAGRNGGLSPAQERALHTFFGLTPDDDAPQARTPATPPPSPATAPQPPAPSPPAQQTVSTERAADDAMTRSEEQLRIHTESQPAARARLKKYVVTEEVQVTVPVSREEFRVEWEPIDPDADPATTTPADAVEASDTDDTDEGVTLHAERIVVRTETVPTERVHLAKEQVTDEQTVSGQVRREKIDLEQPPPD</sequence>
<evidence type="ECO:0000313" key="4">
    <source>
        <dbReference type="EMBL" id="GAA3384661.1"/>
    </source>
</evidence>
<dbReference type="Pfam" id="PF05239">
    <property type="entry name" value="PRC"/>
    <property type="match status" value="1"/>
</dbReference>
<dbReference type="InterPro" id="IPR027275">
    <property type="entry name" value="PRC-brl_dom"/>
</dbReference>
<dbReference type="InterPro" id="IPR014747">
    <property type="entry name" value="Bac_photo_RC_H_C"/>
</dbReference>
<evidence type="ECO:0000256" key="1">
    <source>
        <dbReference type="SAM" id="MobiDB-lite"/>
    </source>
</evidence>
<feature type="compositionally biased region" description="Pro residues" evidence="1">
    <location>
        <begin position="118"/>
        <end position="136"/>
    </location>
</feature>
<keyword evidence="5" id="KW-1185">Reference proteome</keyword>
<feature type="region of interest" description="Disordered" evidence="1">
    <location>
        <begin position="250"/>
        <end position="275"/>
    </location>
</feature>
<dbReference type="RefSeq" id="WP_345727279.1">
    <property type="nucleotide sequence ID" value="NZ_BAAAYN010000008.1"/>
</dbReference>
<feature type="compositionally biased region" description="Acidic residues" evidence="1">
    <location>
        <begin position="215"/>
        <end position="224"/>
    </location>
</feature>
<dbReference type="InterPro" id="IPR019060">
    <property type="entry name" value="DUF2382"/>
</dbReference>
<dbReference type="SUPFAM" id="SSF50346">
    <property type="entry name" value="PRC-barrel domain"/>
    <property type="match status" value="1"/>
</dbReference>
<proteinExistence type="predicted"/>